<organism evidence="1 2">
    <name type="scientific">Musa balbisiana</name>
    <name type="common">Banana</name>
    <dbReference type="NCBI Taxonomy" id="52838"/>
    <lineage>
        <taxon>Eukaryota</taxon>
        <taxon>Viridiplantae</taxon>
        <taxon>Streptophyta</taxon>
        <taxon>Embryophyta</taxon>
        <taxon>Tracheophyta</taxon>
        <taxon>Spermatophyta</taxon>
        <taxon>Magnoliopsida</taxon>
        <taxon>Liliopsida</taxon>
        <taxon>Zingiberales</taxon>
        <taxon>Musaceae</taxon>
        <taxon>Musa</taxon>
    </lineage>
</organism>
<dbReference type="AlphaFoldDB" id="A0A4S8IFD5"/>
<sequence length="422" mass="43365">MVAQGIVGGVSRCRAFIPGPVHCRGRRCGRIQRVLARPRQVAWNVLRVGAGDLGALQEPGARLRRALVGQPRNAVLSHVQHFLLDQAGAAGRHRREVVVGEREVRQVAVLSQPAHHVRHLPVEQIPGQVELFHLLQAPEGEGDGAGDLVGPGVEHRGPLQQPCFVGEAAGEPVPEEQDLDQGVAGLADGAGDGAGEVVVGEGEVGGGGAAEVGRDVLGEPVVVEEEHIGADEEDGGWDGAGVAVVAEVEEGEVDEWEHAGGEAAGEAVVANVELVEEGEAGEGGDGTAEAVGVGVEERKVGKLVDEAADGRGGEGEAVEVNGGDGAHVAKPRRGLAVEALVAAAVVVADAEPRPGAGLVLGVAGDGLLEALDDEVRAVLQDVLETQLEDLAIVVCVSVSPHEMIEEKEQGLALESTLMVVDR</sequence>
<name>A0A4S8IFD5_MUSBA</name>
<comment type="caution">
    <text evidence="1">The sequence shown here is derived from an EMBL/GenBank/DDBJ whole genome shotgun (WGS) entry which is preliminary data.</text>
</comment>
<dbReference type="Proteomes" id="UP000317650">
    <property type="component" value="Chromosome 9"/>
</dbReference>
<gene>
    <name evidence="1" type="ORF">C4D60_Mb09t10440</name>
</gene>
<keyword evidence="2" id="KW-1185">Reference proteome</keyword>
<evidence type="ECO:0000313" key="2">
    <source>
        <dbReference type="Proteomes" id="UP000317650"/>
    </source>
</evidence>
<proteinExistence type="predicted"/>
<protein>
    <submittedName>
        <fullName evidence="1">Uncharacterized protein</fullName>
    </submittedName>
</protein>
<accession>A0A4S8IFD5</accession>
<evidence type="ECO:0000313" key="1">
    <source>
        <dbReference type="EMBL" id="THU46958.1"/>
    </source>
</evidence>
<reference evidence="1 2" key="1">
    <citation type="journal article" date="2019" name="Nat. Plants">
        <title>Genome sequencing of Musa balbisiana reveals subgenome evolution and function divergence in polyploid bananas.</title>
        <authorList>
            <person name="Yao X."/>
        </authorList>
    </citation>
    <scope>NUCLEOTIDE SEQUENCE [LARGE SCALE GENOMIC DNA]</scope>
    <source>
        <strain evidence="2">cv. DH-PKW</strain>
        <tissue evidence="1">Leaves</tissue>
    </source>
</reference>
<dbReference type="EMBL" id="PYDT01000010">
    <property type="protein sequence ID" value="THU46958.1"/>
    <property type="molecule type" value="Genomic_DNA"/>
</dbReference>